<dbReference type="Proteomes" id="UP000295060">
    <property type="component" value="Unassembled WGS sequence"/>
</dbReference>
<accession>A0ABY2FNI2</accession>
<keyword evidence="3" id="KW-1185">Reference proteome</keyword>
<reference evidence="2 3" key="1">
    <citation type="submission" date="2019-03" db="EMBL/GenBank/DDBJ databases">
        <title>Genomic Encyclopedia of Type Strains, Phase III (KMG-III): the genomes of soil and plant-associated and newly described type strains.</title>
        <authorList>
            <person name="Whitman W."/>
        </authorList>
    </citation>
    <scope>NUCLEOTIDE SEQUENCE [LARGE SCALE GENOMIC DNA]</scope>
    <source>
        <strain evidence="2 3">VKMAc-2574</strain>
    </source>
</reference>
<proteinExistence type="predicted"/>
<organism evidence="2 3">
    <name type="scientific">Kribbella pratensis</name>
    <dbReference type="NCBI Taxonomy" id="2512112"/>
    <lineage>
        <taxon>Bacteria</taxon>
        <taxon>Bacillati</taxon>
        <taxon>Actinomycetota</taxon>
        <taxon>Actinomycetes</taxon>
        <taxon>Propionibacteriales</taxon>
        <taxon>Kribbellaceae</taxon>
        <taxon>Kribbella</taxon>
    </lineage>
</organism>
<sequence>MGRFNVRPGENGDGDWLVWDNAVSGHRGTVADRRLLLQGRVRERHPRPGLDPPEEQPPQILVVAYGDEPTFEQISAAIWGGNRSVAAPTRANLRVCRHGIAAASNCSTWMRWEGAGLGDVA</sequence>
<protein>
    <submittedName>
        <fullName evidence="2">Uncharacterized protein</fullName>
    </submittedName>
</protein>
<evidence type="ECO:0000256" key="1">
    <source>
        <dbReference type="SAM" id="MobiDB-lite"/>
    </source>
</evidence>
<evidence type="ECO:0000313" key="2">
    <source>
        <dbReference type="EMBL" id="TDW94493.1"/>
    </source>
</evidence>
<gene>
    <name evidence="2" type="ORF">EV137_1804</name>
</gene>
<evidence type="ECO:0000313" key="3">
    <source>
        <dbReference type="Proteomes" id="UP000295060"/>
    </source>
</evidence>
<name>A0ABY2FNI2_9ACTN</name>
<feature type="region of interest" description="Disordered" evidence="1">
    <location>
        <begin position="37"/>
        <end position="57"/>
    </location>
</feature>
<dbReference type="EMBL" id="SODU01000001">
    <property type="protein sequence ID" value="TDW94493.1"/>
    <property type="molecule type" value="Genomic_DNA"/>
</dbReference>
<comment type="caution">
    <text evidence="2">The sequence shown here is derived from an EMBL/GenBank/DDBJ whole genome shotgun (WGS) entry which is preliminary data.</text>
</comment>